<protein>
    <submittedName>
        <fullName evidence="2">Uncharacterized protein</fullName>
    </submittedName>
</protein>
<keyword evidence="3" id="KW-1185">Reference proteome</keyword>
<feature type="compositionally biased region" description="Acidic residues" evidence="1">
    <location>
        <begin position="229"/>
        <end position="239"/>
    </location>
</feature>
<feature type="region of interest" description="Disordered" evidence="1">
    <location>
        <begin position="143"/>
        <end position="253"/>
    </location>
</feature>
<name>I7MM88_TETTS</name>
<dbReference type="Proteomes" id="UP000009168">
    <property type="component" value="Unassembled WGS sequence"/>
</dbReference>
<dbReference type="AlphaFoldDB" id="I7MM88"/>
<dbReference type="EMBL" id="GG662449">
    <property type="protein sequence ID" value="EAS04374.2"/>
    <property type="molecule type" value="Genomic_DNA"/>
</dbReference>
<sequence length="253" mass="30094">MIENFDKLIQQKDINTNPVLRETKVEFKNFQDGQGLYALFLEKYKVKENQPFVIERVPEDTDRSTMDKKNYYCIDIKQVPKNQTKLDVKSQVMRGYIVQNPRQSVFFSATKNQGFLFLSKPKGSKNIQLRPFLCGSVIKEKSDDPVQQKEDTIKRNQDSKEIDEINDKMKKVTKSRGKQPIEVFMRNPELIKNTKTRKEDSELYEDNDYKQSRKEDKEFKRKKRAQLESYEDGELDNEDQFNINEKDEEEFDE</sequence>
<organism evidence="2 3">
    <name type="scientific">Tetrahymena thermophila (strain SB210)</name>
    <dbReference type="NCBI Taxonomy" id="312017"/>
    <lineage>
        <taxon>Eukaryota</taxon>
        <taxon>Sar</taxon>
        <taxon>Alveolata</taxon>
        <taxon>Ciliophora</taxon>
        <taxon>Intramacronucleata</taxon>
        <taxon>Oligohymenophorea</taxon>
        <taxon>Hymenostomatida</taxon>
        <taxon>Tetrahymenina</taxon>
        <taxon>Tetrahymenidae</taxon>
        <taxon>Tetrahymena</taxon>
    </lineage>
</organism>
<accession>I7MM88</accession>
<feature type="compositionally biased region" description="Basic and acidic residues" evidence="1">
    <location>
        <begin position="196"/>
        <end position="219"/>
    </location>
</feature>
<gene>
    <name evidence="2" type="ORF">TTHERM_00301910</name>
</gene>
<evidence type="ECO:0000313" key="2">
    <source>
        <dbReference type="EMBL" id="EAS04374.2"/>
    </source>
</evidence>
<feature type="compositionally biased region" description="Basic and acidic residues" evidence="1">
    <location>
        <begin position="143"/>
        <end position="170"/>
    </location>
</feature>
<proteinExistence type="predicted"/>
<evidence type="ECO:0000313" key="3">
    <source>
        <dbReference type="Proteomes" id="UP000009168"/>
    </source>
</evidence>
<dbReference type="eggNOG" id="ENOG502T3JZ">
    <property type="taxonomic scope" value="Eukaryota"/>
</dbReference>
<reference evidence="3" key="1">
    <citation type="journal article" date="2006" name="PLoS Biol.">
        <title>Macronuclear genome sequence of the ciliate Tetrahymena thermophila, a model eukaryote.</title>
        <authorList>
            <person name="Eisen J.A."/>
            <person name="Coyne R.S."/>
            <person name="Wu M."/>
            <person name="Wu D."/>
            <person name="Thiagarajan M."/>
            <person name="Wortman J.R."/>
            <person name="Badger J.H."/>
            <person name="Ren Q."/>
            <person name="Amedeo P."/>
            <person name="Jones K.M."/>
            <person name="Tallon L.J."/>
            <person name="Delcher A.L."/>
            <person name="Salzberg S.L."/>
            <person name="Silva J.C."/>
            <person name="Haas B.J."/>
            <person name="Majoros W.H."/>
            <person name="Farzad M."/>
            <person name="Carlton J.M."/>
            <person name="Smith R.K. Jr."/>
            <person name="Garg J."/>
            <person name="Pearlman R.E."/>
            <person name="Karrer K.M."/>
            <person name="Sun L."/>
            <person name="Manning G."/>
            <person name="Elde N.C."/>
            <person name="Turkewitz A.P."/>
            <person name="Asai D.J."/>
            <person name="Wilkes D.E."/>
            <person name="Wang Y."/>
            <person name="Cai H."/>
            <person name="Collins K."/>
            <person name="Stewart B.A."/>
            <person name="Lee S.R."/>
            <person name="Wilamowska K."/>
            <person name="Weinberg Z."/>
            <person name="Ruzzo W.L."/>
            <person name="Wloga D."/>
            <person name="Gaertig J."/>
            <person name="Frankel J."/>
            <person name="Tsao C.-C."/>
            <person name="Gorovsky M.A."/>
            <person name="Keeling P.J."/>
            <person name="Waller R.F."/>
            <person name="Patron N.J."/>
            <person name="Cherry J.M."/>
            <person name="Stover N.A."/>
            <person name="Krieger C.J."/>
            <person name="del Toro C."/>
            <person name="Ryder H.F."/>
            <person name="Williamson S.C."/>
            <person name="Barbeau R.A."/>
            <person name="Hamilton E.P."/>
            <person name="Orias E."/>
        </authorList>
    </citation>
    <scope>NUCLEOTIDE SEQUENCE [LARGE SCALE GENOMIC DNA]</scope>
    <source>
        <strain evidence="3">SB210</strain>
    </source>
</reference>
<evidence type="ECO:0000256" key="1">
    <source>
        <dbReference type="SAM" id="MobiDB-lite"/>
    </source>
</evidence>
<dbReference type="KEGG" id="tet:TTHERM_00301910"/>
<dbReference type="GeneID" id="7832444"/>
<dbReference type="InParanoid" id="I7MM88"/>
<dbReference type="RefSeq" id="XP_001024619.2">
    <property type="nucleotide sequence ID" value="XM_001024619.2"/>
</dbReference>